<evidence type="ECO:0000256" key="2">
    <source>
        <dbReference type="ARBA" id="ARBA00010441"/>
    </source>
</evidence>
<feature type="transmembrane region" description="Helical" evidence="13">
    <location>
        <begin position="12"/>
        <end position="31"/>
    </location>
</feature>
<dbReference type="Pfam" id="PF01066">
    <property type="entry name" value="CDP-OH_P_transf"/>
    <property type="match status" value="1"/>
</dbReference>
<evidence type="ECO:0000256" key="8">
    <source>
        <dbReference type="ARBA" id="ARBA00023136"/>
    </source>
</evidence>
<keyword evidence="8 13" id="KW-0472">Membrane</keyword>
<proteinExistence type="inferred from homology"/>
<dbReference type="UniPathway" id="UPA00085"/>
<dbReference type="PANTHER" id="PTHR14269:SF52">
    <property type="entry name" value="PHOSPHATIDYLGLYCEROPHOSPHATE SYNTHASE-RELATED"/>
    <property type="match status" value="1"/>
</dbReference>
<evidence type="ECO:0000313" key="14">
    <source>
        <dbReference type="EMBL" id="SDS64487.1"/>
    </source>
</evidence>
<evidence type="ECO:0000256" key="13">
    <source>
        <dbReference type="SAM" id="Phobius"/>
    </source>
</evidence>
<keyword evidence="3" id="KW-0444">Lipid biosynthesis</keyword>
<evidence type="ECO:0000256" key="3">
    <source>
        <dbReference type="ARBA" id="ARBA00022516"/>
    </source>
</evidence>
<keyword evidence="5 13" id="KW-0812">Transmembrane</keyword>
<dbReference type="EC" id="2.7.8.5" evidence="11"/>
<evidence type="ECO:0000256" key="7">
    <source>
        <dbReference type="ARBA" id="ARBA00023098"/>
    </source>
</evidence>
<dbReference type="eggNOG" id="COG0558">
    <property type="taxonomic scope" value="Bacteria"/>
</dbReference>
<keyword evidence="6 13" id="KW-1133">Transmembrane helix</keyword>
<keyword evidence="9" id="KW-0594">Phospholipid biosynthesis</keyword>
<dbReference type="PROSITE" id="PS00379">
    <property type="entry name" value="CDP_ALCOHOL_P_TRANSF"/>
    <property type="match status" value="1"/>
</dbReference>
<name>A0A1H1TW64_9CELL</name>
<evidence type="ECO:0000256" key="11">
    <source>
        <dbReference type="NCBIfam" id="TIGR00560"/>
    </source>
</evidence>
<dbReference type="GO" id="GO:0016020">
    <property type="term" value="C:membrane"/>
    <property type="evidence" value="ECO:0007669"/>
    <property type="project" value="UniProtKB-SubCell"/>
</dbReference>
<evidence type="ECO:0000313" key="15">
    <source>
        <dbReference type="Proteomes" id="UP000185663"/>
    </source>
</evidence>
<evidence type="ECO:0000256" key="10">
    <source>
        <dbReference type="ARBA" id="ARBA00023264"/>
    </source>
</evidence>
<keyword evidence="15" id="KW-1185">Reference proteome</keyword>
<keyword evidence="4 12" id="KW-0808">Transferase</keyword>
<dbReference type="STRING" id="545619.SAMN04489860_2019"/>
<sequence length="193" mass="21501">MNPPFMKSWNAANVVTAIRILMVPFFAWSLVVDGGQDETWRWVAAWIFALAASTDKLDGWLARRSGQVTDLGKLLDPIADKLLVGTALVLLSWIGEVWWWVTILILARELGVTLMRFVLIRYEVMPASRGGKIKTVLQTVAITLYLLPLFVLPDWIGWAAAAFMGAALVVTVATGLDYAAQGWRISREAKRSR</sequence>
<feature type="transmembrane region" description="Helical" evidence="13">
    <location>
        <begin position="97"/>
        <end position="119"/>
    </location>
</feature>
<dbReference type="AlphaFoldDB" id="A0A1H1TW64"/>
<evidence type="ECO:0000256" key="9">
    <source>
        <dbReference type="ARBA" id="ARBA00023209"/>
    </source>
</evidence>
<dbReference type="InterPro" id="IPR004570">
    <property type="entry name" value="Phosphatidylglycerol_P_synth"/>
</dbReference>
<accession>A0A1H1TW64</accession>
<dbReference type="Gene3D" id="1.20.120.1760">
    <property type="match status" value="1"/>
</dbReference>
<dbReference type="GO" id="GO:0008444">
    <property type="term" value="F:CDP-diacylglycerol-glycerol-3-phosphate 3-phosphatidyltransferase activity"/>
    <property type="evidence" value="ECO:0007669"/>
    <property type="project" value="UniProtKB-UniRule"/>
</dbReference>
<dbReference type="InterPro" id="IPR000462">
    <property type="entry name" value="CDP-OH_P_trans"/>
</dbReference>
<evidence type="ECO:0000256" key="12">
    <source>
        <dbReference type="RuleBase" id="RU003750"/>
    </source>
</evidence>
<evidence type="ECO:0000256" key="1">
    <source>
        <dbReference type="ARBA" id="ARBA00004141"/>
    </source>
</evidence>
<dbReference type="PANTHER" id="PTHR14269">
    <property type="entry name" value="CDP-DIACYLGLYCEROL--GLYCEROL-3-PHOSPHATE 3-PHOSPHATIDYLTRANSFERASE-RELATED"/>
    <property type="match status" value="1"/>
</dbReference>
<reference evidence="14 15" key="1">
    <citation type="submission" date="2016-10" db="EMBL/GenBank/DDBJ databases">
        <authorList>
            <person name="de Groot N.N."/>
        </authorList>
    </citation>
    <scope>NUCLEOTIDE SEQUENCE [LARGE SCALE GENOMIC DNA]</scope>
    <source>
        <strain evidence="14 15">DSM 22126</strain>
    </source>
</reference>
<dbReference type="InterPro" id="IPR050324">
    <property type="entry name" value="CDP-alcohol_PTase-I"/>
</dbReference>
<feature type="transmembrane region" description="Helical" evidence="13">
    <location>
        <begin position="131"/>
        <end position="152"/>
    </location>
</feature>
<dbReference type="InterPro" id="IPR048254">
    <property type="entry name" value="CDP_ALCOHOL_P_TRANSF_CS"/>
</dbReference>
<dbReference type="Proteomes" id="UP000185663">
    <property type="component" value="Chromosome I"/>
</dbReference>
<keyword evidence="10" id="KW-1208">Phospholipid metabolism</keyword>
<dbReference type="EMBL" id="LT629776">
    <property type="protein sequence ID" value="SDS64487.1"/>
    <property type="molecule type" value="Genomic_DNA"/>
</dbReference>
<gene>
    <name evidence="14" type="ORF">SAMN04489860_2019</name>
</gene>
<evidence type="ECO:0000256" key="4">
    <source>
        <dbReference type="ARBA" id="ARBA00022679"/>
    </source>
</evidence>
<organism evidence="14 15">
    <name type="scientific">Paraoerskovia marina</name>
    <dbReference type="NCBI Taxonomy" id="545619"/>
    <lineage>
        <taxon>Bacteria</taxon>
        <taxon>Bacillati</taxon>
        <taxon>Actinomycetota</taxon>
        <taxon>Actinomycetes</taxon>
        <taxon>Micrococcales</taxon>
        <taxon>Cellulomonadaceae</taxon>
        <taxon>Paraoerskovia</taxon>
    </lineage>
</organism>
<feature type="transmembrane region" description="Helical" evidence="13">
    <location>
        <begin position="158"/>
        <end position="180"/>
    </location>
</feature>
<dbReference type="GO" id="GO:0046474">
    <property type="term" value="P:glycerophospholipid biosynthetic process"/>
    <property type="evidence" value="ECO:0007669"/>
    <property type="project" value="TreeGrafter"/>
</dbReference>
<comment type="subcellular location">
    <subcellularLocation>
        <location evidence="1">Membrane</location>
        <topology evidence="1">Multi-pass membrane protein</topology>
    </subcellularLocation>
</comment>
<comment type="similarity">
    <text evidence="2 12">Belongs to the CDP-alcohol phosphatidyltransferase class-I family.</text>
</comment>
<dbReference type="PIRSF" id="PIRSF000847">
    <property type="entry name" value="Phos_ph_gly_syn"/>
    <property type="match status" value="1"/>
</dbReference>
<evidence type="ECO:0000256" key="6">
    <source>
        <dbReference type="ARBA" id="ARBA00022989"/>
    </source>
</evidence>
<dbReference type="InterPro" id="IPR043130">
    <property type="entry name" value="CDP-OH_PTrfase_TM_dom"/>
</dbReference>
<protein>
    <recommendedName>
        <fullName evidence="11">CDP-diacylglycerol--glycerol-3-phosphate 3-phosphatidyltransferase</fullName>
        <ecNumber evidence="11">2.7.8.5</ecNumber>
    </recommendedName>
</protein>
<evidence type="ECO:0000256" key="5">
    <source>
        <dbReference type="ARBA" id="ARBA00022692"/>
    </source>
</evidence>
<keyword evidence="7" id="KW-0443">Lipid metabolism</keyword>
<dbReference type="NCBIfam" id="TIGR00560">
    <property type="entry name" value="pgsA"/>
    <property type="match status" value="1"/>
</dbReference>